<dbReference type="PATRIC" id="fig|742737.3.peg.798"/>
<reference evidence="1 2" key="1">
    <citation type="submission" date="2011-08" db="EMBL/GenBank/DDBJ databases">
        <title>The Genome Sequence of Clostridium hathewayi WAL-18680.</title>
        <authorList>
            <consortium name="The Broad Institute Genome Sequencing Platform"/>
            <person name="Earl A."/>
            <person name="Ward D."/>
            <person name="Feldgarden M."/>
            <person name="Gevers D."/>
            <person name="Finegold S.M."/>
            <person name="Summanen P.H."/>
            <person name="Molitoris D.R."/>
            <person name="Song M."/>
            <person name="Daigneault M."/>
            <person name="Allen-Vercoe E."/>
            <person name="Young S.K."/>
            <person name="Zeng Q."/>
            <person name="Gargeya S."/>
            <person name="Fitzgerald M."/>
            <person name="Haas B."/>
            <person name="Abouelleil A."/>
            <person name="Alvarado L."/>
            <person name="Arachchi H.M."/>
            <person name="Berlin A."/>
            <person name="Brown A."/>
            <person name="Chapman S.B."/>
            <person name="Chen Z."/>
            <person name="Dunbar C."/>
            <person name="Freedman E."/>
            <person name="Gearin G."/>
            <person name="Gellesch M."/>
            <person name="Goldberg J."/>
            <person name="Griggs A."/>
            <person name="Gujja S."/>
            <person name="Heiman D."/>
            <person name="Howarth C."/>
            <person name="Larson L."/>
            <person name="Lui A."/>
            <person name="MacDonald P.J.P."/>
            <person name="Montmayeur A."/>
            <person name="Murphy C."/>
            <person name="Neiman D."/>
            <person name="Pearson M."/>
            <person name="Priest M."/>
            <person name="Roberts A."/>
            <person name="Saif S."/>
            <person name="Shea T."/>
            <person name="Shenoy N."/>
            <person name="Sisk P."/>
            <person name="Stolte C."/>
            <person name="Sykes S."/>
            <person name="Wortman J."/>
            <person name="Nusbaum C."/>
            <person name="Birren B."/>
        </authorList>
    </citation>
    <scope>NUCLEOTIDE SEQUENCE [LARGE SCALE GENOMIC DNA]</scope>
    <source>
        <strain evidence="1 2">WAL-18680</strain>
    </source>
</reference>
<dbReference type="InterPro" id="IPR011748">
    <property type="entry name" value="Unchr_phage_tail-like"/>
</dbReference>
<proteinExistence type="predicted"/>
<dbReference type="NCBIfam" id="TIGR02242">
    <property type="entry name" value="tail_TIGR02242"/>
    <property type="match status" value="1"/>
</dbReference>
<dbReference type="Pfam" id="PF09684">
    <property type="entry name" value="Tail_P2_I"/>
    <property type="match status" value="1"/>
</dbReference>
<organism evidence="1 2">
    <name type="scientific">Hungatella hathewayi WAL-18680</name>
    <dbReference type="NCBI Taxonomy" id="742737"/>
    <lineage>
        <taxon>Bacteria</taxon>
        <taxon>Bacillati</taxon>
        <taxon>Bacillota</taxon>
        <taxon>Clostridia</taxon>
        <taxon>Lachnospirales</taxon>
        <taxon>Lachnospiraceae</taxon>
        <taxon>Hungatella</taxon>
    </lineage>
</organism>
<dbReference type="Proteomes" id="UP000005384">
    <property type="component" value="Unassembled WGS sequence"/>
</dbReference>
<evidence type="ECO:0000313" key="1">
    <source>
        <dbReference type="EMBL" id="EHI61188.1"/>
    </source>
</evidence>
<dbReference type="InterPro" id="IPR006521">
    <property type="entry name" value="Tail_protein_I"/>
</dbReference>
<sequence>MAIPIKKYGLRKSRLAEGIETGFTAGEDGVYLTAGEQVHVLRPERLDSAMEACAWGRLVIDGNLPADSVMTVCVYASDEERLVPEQCTRTVDARDLLLYEQRGRYLWLWLEIVGAGEGVIREIQVYTPGDIFLNTFPEIYREQGSFFHRYLSIFSSLYLDFQQKIDALHTRIDLELAPPSVLPVLVDWLGIEVEDSLLGSEDLRNLLREAPYLIRYKGTKGAIERLSGLLLDAEVIVVERGKEHDSDSRFREAANRLYGTGAFDITILAMREYDESLKNRLLCLLDQFKPVRSQVNLVFMRRNSILGGYCYLDINATLHESAAGVLDGGCALDDGDFMKQVNYKKLEREE</sequence>
<evidence type="ECO:0008006" key="3">
    <source>
        <dbReference type="Google" id="ProtNLM"/>
    </source>
</evidence>
<dbReference type="EMBL" id="ADLN01000006">
    <property type="protein sequence ID" value="EHI61188.1"/>
    <property type="molecule type" value="Genomic_DNA"/>
</dbReference>
<dbReference type="AlphaFoldDB" id="G5IB81"/>
<comment type="caution">
    <text evidence="1">The sequence shown here is derived from an EMBL/GenBank/DDBJ whole genome shotgun (WGS) entry which is preliminary data.</text>
</comment>
<evidence type="ECO:0000313" key="2">
    <source>
        <dbReference type="Proteomes" id="UP000005384"/>
    </source>
</evidence>
<dbReference type="OrthoDB" id="370073at2"/>
<dbReference type="RefSeq" id="WP_006778789.1">
    <property type="nucleotide sequence ID" value="NZ_CP040506.1"/>
</dbReference>
<dbReference type="HOGENOM" id="CLU_791744_0_0_9"/>
<gene>
    <name evidence="1" type="ORF">HMPREF9473_00803</name>
</gene>
<keyword evidence="2" id="KW-1185">Reference proteome</keyword>
<protein>
    <recommendedName>
        <fullName evidence="3">Phage tail protein</fullName>
    </recommendedName>
</protein>
<accession>G5IB81</accession>
<name>G5IB81_9FIRM</name>